<feature type="domain" description="Bacterial bifunctional deaminase-reductase C-terminal" evidence="1">
    <location>
        <begin position="5"/>
        <end position="84"/>
    </location>
</feature>
<proteinExistence type="predicted"/>
<dbReference type="GO" id="GO:0008703">
    <property type="term" value="F:5-amino-6-(5-phosphoribosylamino)uracil reductase activity"/>
    <property type="evidence" value="ECO:0007669"/>
    <property type="project" value="InterPro"/>
</dbReference>
<sequence length="85" mass="9533">MNSIVTLLVEVSLNGKIDEGNGVSSKSFYRYQNSSVRDFTHKIRSESDCIVIGRKTLETDNPYLSVDQKLFPGKKISKVIVGRKP</sequence>
<reference evidence="2 3" key="1">
    <citation type="submission" date="2019-08" db="EMBL/GenBank/DDBJ databases">
        <title>In-depth cultivation of the pig gut microbiome towards novel bacterial diversity and tailored functional studies.</title>
        <authorList>
            <person name="Wylensek D."/>
            <person name="Hitch T.C.A."/>
            <person name="Clavel T."/>
        </authorList>
    </citation>
    <scope>NUCLEOTIDE SEQUENCE [LARGE SCALE GENOMIC DNA]</scope>
    <source>
        <strain evidence="2 3">WB03_NA08</strain>
    </source>
</reference>
<dbReference type="EMBL" id="VULO01000029">
    <property type="protein sequence ID" value="MSS85486.1"/>
    <property type="molecule type" value="Genomic_DNA"/>
</dbReference>
<comment type="caution">
    <text evidence="2">The sequence shown here is derived from an EMBL/GenBank/DDBJ whole genome shotgun (WGS) entry which is preliminary data.</text>
</comment>
<dbReference type="InterPro" id="IPR024072">
    <property type="entry name" value="DHFR-like_dom_sf"/>
</dbReference>
<dbReference type="AlphaFoldDB" id="A0A6N7WB91"/>
<dbReference type="Gene3D" id="3.40.430.10">
    <property type="entry name" value="Dihydrofolate Reductase, subunit A"/>
    <property type="match status" value="1"/>
</dbReference>
<evidence type="ECO:0000313" key="3">
    <source>
        <dbReference type="Proteomes" id="UP000470875"/>
    </source>
</evidence>
<dbReference type="RefSeq" id="WP_206192716.1">
    <property type="nucleotide sequence ID" value="NZ_VULO01000029.1"/>
</dbReference>
<gene>
    <name evidence="2" type="ORF">FYJ24_12230</name>
</gene>
<dbReference type="SUPFAM" id="SSF53597">
    <property type="entry name" value="Dihydrofolate reductase-like"/>
    <property type="match status" value="1"/>
</dbReference>
<protein>
    <submittedName>
        <fullName evidence="2">Dihydrofolate reductase family protein</fullName>
    </submittedName>
</protein>
<dbReference type="GO" id="GO:0009231">
    <property type="term" value="P:riboflavin biosynthetic process"/>
    <property type="evidence" value="ECO:0007669"/>
    <property type="project" value="InterPro"/>
</dbReference>
<evidence type="ECO:0000259" key="1">
    <source>
        <dbReference type="Pfam" id="PF01872"/>
    </source>
</evidence>
<dbReference type="Proteomes" id="UP000470875">
    <property type="component" value="Unassembled WGS sequence"/>
</dbReference>
<dbReference type="Pfam" id="PF01872">
    <property type="entry name" value="RibD_C"/>
    <property type="match status" value="1"/>
</dbReference>
<dbReference type="InterPro" id="IPR002734">
    <property type="entry name" value="RibDG_C"/>
</dbReference>
<keyword evidence="3" id="KW-1185">Reference proteome</keyword>
<evidence type="ECO:0000313" key="2">
    <source>
        <dbReference type="EMBL" id="MSS85486.1"/>
    </source>
</evidence>
<organism evidence="2 3">
    <name type="scientific">Scrofimicrobium canadense</name>
    <dbReference type="NCBI Taxonomy" id="2652290"/>
    <lineage>
        <taxon>Bacteria</taxon>
        <taxon>Bacillati</taxon>
        <taxon>Actinomycetota</taxon>
        <taxon>Actinomycetes</taxon>
        <taxon>Actinomycetales</taxon>
        <taxon>Actinomycetaceae</taxon>
        <taxon>Scrofimicrobium</taxon>
    </lineage>
</organism>
<accession>A0A6N7WB91</accession>
<feature type="non-terminal residue" evidence="2">
    <location>
        <position position="85"/>
    </location>
</feature>
<name>A0A6N7WB91_9ACTO</name>